<reference evidence="1 3" key="1">
    <citation type="journal article" date="2008" name="Science">
        <title>The Physcomitrella genome reveals evolutionary insights into the conquest of land by plants.</title>
        <authorList>
            <person name="Rensing S."/>
            <person name="Lang D."/>
            <person name="Zimmer A."/>
            <person name="Terry A."/>
            <person name="Salamov A."/>
            <person name="Shapiro H."/>
            <person name="Nishiyama T."/>
            <person name="Perroud P.-F."/>
            <person name="Lindquist E."/>
            <person name="Kamisugi Y."/>
            <person name="Tanahashi T."/>
            <person name="Sakakibara K."/>
            <person name="Fujita T."/>
            <person name="Oishi K."/>
            <person name="Shin-I T."/>
            <person name="Kuroki Y."/>
            <person name="Toyoda A."/>
            <person name="Suzuki Y."/>
            <person name="Hashimoto A."/>
            <person name="Yamaguchi K."/>
            <person name="Sugano A."/>
            <person name="Kohara Y."/>
            <person name="Fujiyama A."/>
            <person name="Anterola A."/>
            <person name="Aoki S."/>
            <person name="Ashton N."/>
            <person name="Barbazuk W.B."/>
            <person name="Barker E."/>
            <person name="Bennetzen J."/>
            <person name="Bezanilla M."/>
            <person name="Blankenship R."/>
            <person name="Cho S.H."/>
            <person name="Dutcher S."/>
            <person name="Estelle M."/>
            <person name="Fawcett J.A."/>
            <person name="Gundlach H."/>
            <person name="Hanada K."/>
            <person name="Heyl A."/>
            <person name="Hicks K.A."/>
            <person name="Hugh J."/>
            <person name="Lohr M."/>
            <person name="Mayer K."/>
            <person name="Melkozernov A."/>
            <person name="Murata T."/>
            <person name="Nelson D."/>
            <person name="Pils B."/>
            <person name="Prigge M."/>
            <person name="Reiss B."/>
            <person name="Renner T."/>
            <person name="Rombauts S."/>
            <person name="Rushton P."/>
            <person name="Sanderfoot A."/>
            <person name="Schween G."/>
            <person name="Shiu S.-H."/>
            <person name="Stueber K."/>
            <person name="Theodoulou F.L."/>
            <person name="Tu H."/>
            <person name="Van de Peer Y."/>
            <person name="Verrier P.J."/>
            <person name="Waters E."/>
            <person name="Wood A."/>
            <person name="Yang L."/>
            <person name="Cove D."/>
            <person name="Cuming A."/>
            <person name="Hasebe M."/>
            <person name="Lucas S."/>
            <person name="Mishler D.B."/>
            <person name="Reski R."/>
            <person name="Grigoriev I."/>
            <person name="Quatrano R.S."/>
            <person name="Boore J.L."/>
        </authorList>
    </citation>
    <scope>NUCLEOTIDE SEQUENCE [LARGE SCALE GENOMIC DNA]</scope>
    <source>
        <strain evidence="2 3">cv. Gransden 2004</strain>
    </source>
</reference>
<evidence type="ECO:0000313" key="1">
    <source>
        <dbReference type="EMBL" id="PNR48459.1"/>
    </source>
</evidence>
<gene>
    <name evidence="1" type="ORF">PHYPA_012935</name>
</gene>
<keyword evidence="3" id="KW-1185">Reference proteome</keyword>
<organism evidence="1">
    <name type="scientific">Physcomitrium patens</name>
    <name type="common">Spreading-leaved earth moss</name>
    <name type="synonym">Physcomitrella patens</name>
    <dbReference type="NCBI Taxonomy" id="3218"/>
    <lineage>
        <taxon>Eukaryota</taxon>
        <taxon>Viridiplantae</taxon>
        <taxon>Streptophyta</taxon>
        <taxon>Embryophyta</taxon>
        <taxon>Bryophyta</taxon>
        <taxon>Bryophytina</taxon>
        <taxon>Bryopsida</taxon>
        <taxon>Funariidae</taxon>
        <taxon>Funariales</taxon>
        <taxon>Funariaceae</taxon>
        <taxon>Physcomitrium</taxon>
    </lineage>
</organism>
<evidence type="ECO:0000313" key="3">
    <source>
        <dbReference type="Proteomes" id="UP000006727"/>
    </source>
</evidence>
<reference evidence="1 3" key="2">
    <citation type="journal article" date="2018" name="Plant J.">
        <title>The Physcomitrella patens chromosome-scale assembly reveals moss genome structure and evolution.</title>
        <authorList>
            <person name="Lang D."/>
            <person name="Ullrich K.K."/>
            <person name="Murat F."/>
            <person name="Fuchs J."/>
            <person name="Jenkins J."/>
            <person name="Haas F.B."/>
            <person name="Piednoel M."/>
            <person name="Gundlach H."/>
            <person name="Van Bel M."/>
            <person name="Meyberg R."/>
            <person name="Vives C."/>
            <person name="Morata J."/>
            <person name="Symeonidi A."/>
            <person name="Hiss M."/>
            <person name="Muchero W."/>
            <person name="Kamisugi Y."/>
            <person name="Saleh O."/>
            <person name="Blanc G."/>
            <person name="Decker E.L."/>
            <person name="van Gessel N."/>
            <person name="Grimwood J."/>
            <person name="Hayes R.D."/>
            <person name="Graham S.W."/>
            <person name="Gunter L.E."/>
            <person name="McDaniel S.F."/>
            <person name="Hoernstein S.N.W."/>
            <person name="Larsson A."/>
            <person name="Li F.W."/>
            <person name="Perroud P.F."/>
            <person name="Phillips J."/>
            <person name="Ranjan P."/>
            <person name="Rokshar D.S."/>
            <person name="Rothfels C.J."/>
            <person name="Schneider L."/>
            <person name="Shu S."/>
            <person name="Stevenson D.W."/>
            <person name="Thummler F."/>
            <person name="Tillich M."/>
            <person name="Villarreal Aguilar J.C."/>
            <person name="Widiez T."/>
            <person name="Wong G.K."/>
            <person name="Wymore A."/>
            <person name="Zhang Y."/>
            <person name="Zimmer A.D."/>
            <person name="Quatrano R.S."/>
            <person name="Mayer K.F.X."/>
            <person name="Goodstein D."/>
            <person name="Casacuberta J.M."/>
            <person name="Vandepoele K."/>
            <person name="Reski R."/>
            <person name="Cuming A.C."/>
            <person name="Tuskan G.A."/>
            <person name="Maumus F."/>
            <person name="Salse J."/>
            <person name="Schmutz J."/>
            <person name="Rensing S.A."/>
        </authorList>
    </citation>
    <scope>NUCLEOTIDE SEQUENCE [LARGE SCALE GENOMIC DNA]</scope>
    <source>
        <strain evidence="2 3">cv. Gransden 2004</strain>
    </source>
</reference>
<dbReference type="Proteomes" id="UP000006727">
    <property type="component" value="Chromosome 9"/>
</dbReference>
<protein>
    <submittedName>
        <fullName evidence="1 2">Uncharacterized protein</fullName>
    </submittedName>
</protein>
<proteinExistence type="predicted"/>
<accession>A0A2K1K3W3</accession>
<evidence type="ECO:0000313" key="2">
    <source>
        <dbReference type="EnsemblPlants" id="PAC:32911897.CDS.1"/>
    </source>
</evidence>
<dbReference type="InParanoid" id="A0A2K1K3W3"/>
<dbReference type="AlphaFoldDB" id="A0A2K1K3W3"/>
<dbReference type="Gramene" id="Pp3c9_19680V3.1">
    <property type="protein sequence ID" value="PAC:32911897.CDS.1"/>
    <property type="gene ID" value="Pp3c9_19680"/>
</dbReference>
<reference evidence="2" key="3">
    <citation type="submission" date="2020-12" db="UniProtKB">
        <authorList>
            <consortium name="EnsemblPlants"/>
        </authorList>
    </citation>
    <scope>IDENTIFICATION</scope>
</reference>
<sequence>MVILSLVPELLDNLLWNAQGHLCRSRFEGRKGSAKDHLLGFTSLEFLLISLPESLVATFLCCLWSNPSGGGLDH</sequence>
<dbReference type="EnsemblPlants" id="Pp3c9_19680V3.1">
    <property type="protein sequence ID" value="PAC:32911897.CDS.1"/>
    <property type="gene ID" value="Pp3c9_19680"/>
</dbReference>
<name>A0A2K1K3W3_PHYPA</name>
<dbReference type="EMBL" id="ABEU02000009">
    <property type="protein sequence ID" value="PNR48459.1"/>
    <property type="molecule type" value="Genomic_DNA"/>
</dbReference>